<keyword evidence="2" id="KW-1185">Reference proteome</keyword>
<proteinExistence type="predicted"/>
<dbReference type="STRING" id="546871.SAMN04488543_3432"/>
<protein>
    <recommendedName>
        <fullName evidence="3">Peroxide stress protein YaaA</fullName>
    </recommendedName>
</protein>
<evidence type="ECO:0008006" key="3">
    <source>
        <dbReference type="Google" id="ProtNLM"/>
    </source>
</evidence>
<accession>A0A1H1YT05</accession>
<dbReference type="AlphaFoldDB" id="A0A1H1YT05"/>
<gene>
    <name evidence="1" type="ORF">SAMN04488543_3432</name>
</gene>
<dbReference type="OrthoDB" id="3210767at2"/>
<dbReference type="Pfam" id="PF03883">
    <property type="entry name" value="H2O2_YaaD"/>
    <property type="match status" value="1"/>
</dbReference>
<dbReference type="RefSeq" id="WP_091414358.1">
    <property type="nucleotide sequence ID" value="NZ_LT629749.1"/>
</dbReference>
<evidence type="ECO:0000313" key="1">
    <source>
        <dbReference type="EMBL" id="SDT24548.1"/>
    </source>
</evidence>
<organism evidence="1 2">
    <name type="scientific">Friedmanniella luteola</name>
    <dbReference type="NCBI Taxonomy" id="546871"/>
    <lineage>
        <taxon>Bacteria</taxon>
        <taxon>Bacillati</taxon>
        <taxon>Actinomycetota</taxon>
        <taxon>Actinomycetes</taxon>
        <taxon>Propionibacteriales</taxon>
        <taxon>Nocardioidaceae</taxon>
        <taxon>Friedmanniella</taxon>
    </lineage>
</organism>
<dbReference type="GO" id="GO:0033194">
    <property type="term" value="P:response to hydroperoxide"/>
    <property type="evidence" value="ECO:0007669"/>
    <property type="project" value="TreeGrafter"/>
</dbReference>
<dbReference type="Proteomes" id="UP000199092">
    <property type="component" value="Chromosome I"/>
</dbReference>
<dbReference type="GO" id="GO:0005829">
    <property type="term" value="C:cytosol"/>
    <property type="evidence" value="ECO:0007669"/>
    <property type="project" value="TreeGrafter"/>
</dbReference>
<name>A0A1H1YT05_9ACTN</name>
<dbReference type="EMBL" id="LT629749">
    <property type="protein sequence ID" value="SDT24548.1"/>
    <property type="molecule type" value="Genomic_DNA"/>
</dbReference>
<evidence type="ECO:0000313" key="2">
    <source>
        <dbReference type="Proteomes" id="UP000199092"/>
    </source>
</evidence>
<dbReference type="PANTHER" id="PTHR30283">
    <property type="entry name" value="PEROXIDE STRESS RESPONSE PROTEIN YAAA"/>
    <property type="match status" value="1"/>
</dbReference>
<reference evidence="1 2" key="1">
    <citation type="submission" date="2016-10" db="EMBL/GenBank/DDBJ databases">
        <authorList>
            <person name="de Groot N.N."/>
        </authorList>
    </citation>
    <scope>NUCLEOTIDE SEQUENCE [LARGE SCALE GENOMIC DNA]</scope>
    <source>
        <strain evidence="1 2">DSM 21741</strain>
    </source>
</reference>
<dbReference type="PANTHER" id="PTHR30283:SF4">
    <property type="entry name" value="PEROXIDE STRESS RESISTANCE PROTEIN YAAA"/>
    <property type="match status" value="1"/>
</dbReference>
<dbReference type="InterPro" id="IPR005583">
    <property type="entry name" value="YaaA"/>
</dbReference>
<sequence>MLILLPPSEGKAAPRRRGRPVDLATLGLPELTPTRAAVRDALVAASAARGALDVLGVGESLRAEVEQNTRLGSTPASGALETYTGVLYDALDFATLSAAAKRRAGRGLRVQSALWGPVGPADRITPYRLSMAVTLPGLGPLARLWRAVLPGPMAALAGDGVVVDCRSSTYAAAWTPAGEAARQLLAVRVFTEVAGRRTVVSHLAKHTRGQVARVLLEHPGRLRTAADVTAAVAANGHRCELVDHGRRGCSLDVLR</sequence>